<dbReference type="InterPro" id="IPR033697">
    <property type="entry name" value="Ribonuclease_T2_eukaryotic"/>
</dbReference>
<evidence type="ECO:0000256" key="10">
    <source>
        <dbReference type="ARBA" id="ARBA00023157"/>
    </source>
</evidence>
<dbReference type="AlphaFoldDB" id="A0A9Q1CW39"/>
<comment type="similarity">
    <text evidence="4 17">Belongs to the RNase T2 family.</text>
</comment>
<evidence type="ECO:0000256" key="14">
    <source>
        <dbReference type="ARBA" id="ARBA00051280"/>
    </source>
</evidence>
<evidence type="ECO:0000256" key="17">
    <source>
        <dbReference type="RuleBase" id="RU004328"/>
    </source>
</evidence>
<evidence type="ECO:0000256" key="1">
    <source>
        <dbReference type="ARBA" id="ARBA00004227"/>
    </source>
</evidence>
<evidence type="ECO:0000256" key="12">
    <source>
        <dbReference type="ARBA" id="ARBA00023228"/>
    </source>
</evidence>
<feature type="active site" evidence="16">
    <location>
        <position position="57"/>
    </location>
</feature>
<evidence type="ECO:0000256" key="5">
    <source>
        <dbReference type="ARBA" id="ARBA00022525"/>
    </source>
</evidence>
<evidence type="ECO:0000256" key="8">
    <source>
        <dbReference type="ARBA" id="ARBA00022801"/>
    </source>
</evidence>
<dbReference type="CDD" id="cd01061">
    <property type="entry name" value="RNase_T2_euk"/>
    <property type="match status" value="1"/>
</dbReference>
<evidence type="ECO:0000256" key="6">
    <source>
        <dbReference type="ARBA" id="ARBA00022722"/>
    </source>
</evidence>
<reference evidence="20" key="1">
    <citation type="journal article" date="2023" name="Science">
        <title>Genome structures resolve the early diversification of teleost fishes.</title>
        <authorList>
            <person name="Parey E."/>
            <person name="Louis A."/>
            <person name="Montfort J."/>
            <person name="Bouchez O."/>
            <person name="Roques C."/>
            <person name="Iampietro C."/>
            <person name="Lluch J."/>
            <person name="Castinel A."/>
            <person name="Donnadieu C."/>
            <person name="Desvignes T."/>
            <person name="Floi Bucao C."/>
            <person name="Jouanno E."/>
            <person name="Wen M."/>
            <person name="Mejri S."/>
            <person name="Dirks R."/>
            <person name="Jansen H."/>
            <person name="Henkel C."/>
            <person name="Chen W.J."/>
            <person name="Zahm M."/>
            <person name="Cabau C."/>
            <person name="Klopp C."/>
            <person name="Thompson A.W."/>
            <person name="Robinson-Rechavi M."/>
            <person name="Braasch I."/>
            <person name="Lecointre G."/>
            <person name="Bobe J."/>
            <person name="Postlethwait J.H."/>
            <person name="Berthelot C."/>
            <person name="Roest Crollius H."/>
            <person name="Guiguen Y."/>
        </authorList>
    </citation>
    <scope>NUCLEOTIDE SEQUENCE</scope>
    <source>
        <strain evidence="20">Concon-B</strain>
    </source>
</reference>
<dbReference type="GO" id="GO:0003723">
    <property type="term" value="F:RNA binding"/>
    <property type="evidence" value="ECO:0007669"/>
    <property type="project" value="InterPro"/>
</dbReference>
<comment type="subcellular location">
    <subcellularLocation>
        <location evidence="2">Endoplasmic reticulum lumen</location>
    </subcellularLocation>
    <subcellularLocation>
        <location evidence="1">Lysosome lumen</location>
    </subcellularLocation>
    <subcellularLocation>
        <location evidence="3">Secreted</location>
    </subcellularLocation>
</comment>
<organism evidence="20 21">
    <name type="scientific">Conger conger</name>
    <name type="common">Conger eel</name>
    <name type="synonym">Muraena conger</name>
    <dbReference type="NCBI Taxonomy" id="82655"/>
    <lineage>
        <taxon>Eukaryota</taxon>
        <taxon>Metazoa</taxon>
        <taxon>Chordata</taxon>
        <taxon>Craniata</taxon>
        <taxon>Vertebrata</taxon>
        <taxon>Euteleostomi</taxon>
        <taxon>Actinopterygii</taxon>
        <taxon>Neopterygii</taxon>
        <taxon>Teleostei</taxon>
        <taxon>Anguilliformes</taxon>
        <taxon>Congridae</taxon>
        <taxon>Conger</taxon>
    </lineage>
</organism>
<dbReference type="InterPro" id="IPR018188">
    <property type="entry name" value="RNase_T2_His_AS_1"/>
</dbReference>
<evidence type="ECO:0000256" key="13">
    <source>
        <dbReference type="ARBA" id="ARBA00023239"/>
    </source>
</evidence>
<feature type="region of interest" description="Disordered" evidence="18">
    <location>
        <begin position="296"/>
        <end position="345"/>
    </location>
</feature>
<comment type="catalytic activity">
    <reaction evidence="15">
        <text>an adenylyl-uridine-RNA = a 3'-end 2',3'-cyclophospho-AMP-RNA + a 5'-end dephospho-uridine-RNA</text>
        <dbReference type="Rhea" id="RHEA:81383"/>
        <dbReference type="Rhea" id="RHEA-COMP:17356"/>
        <dbReference type="Rhea" id="RHEA-COMP:19675"/>
        <dbReference type="Rhea" id="RHEA-COMP:19676"/>
        <dbReference type="ChEBI" id="CHEBI:173224"/>
        <dbReference type="ChEBI" id="CHEBI:231879"/>
        <dbReference type="ChEBI" id="CHEBI:231881"/>
    </reaction>
    <physiologicalReaction direction="left-to-right" evidence="15">
        <dbReference type="Rhea" id="RHEA:81384"/>
    </physiologicalReaction>
</comment>
<dbReference type="Proteomes" id="UP001152803">
    <property type="component" value="Unassembled WGS sequence"/>
</dbReference>
<dbReference type="GO" id="GO:0005788">
    <property type="term" value="C:endoplasmic reticulum lumen"/>
    <property type="evidence" value="ECO:0007669"/>
    <property type="project" value="UniProtKB-SubCell"/>
</dbReference>
<keyword evidence="9" id="KW-0256">Endoplasmic reticulum</keyword>
<feature type="active site" evidence="16">
    <location>
        <position position="111"/>
    </location>
</feature>
<keyword evidence="5" id="KW-0964">Secreted</keyword>
<dbReference type="GO" id="GO:0033897">
    <property type="term" value="F:ribonuclease T2 activity"/>
    <property type="evidence" value="ECO:0007669"/>
    <property type="project" value="InterPro"/>
</dbReference>
<dbReference type="InterPro" id="IPR036430">
    <property type="entry name" value="RNase_T2-like_sf"/>
</dbReference>
<keyword evidence="10" id="KW-1015">Disulfide bond</keyword>
<dbReference type="Gene3D" id="3.90.730.10">
    <property type="entry name" value="Ribonuclease T2-like"/>
    <property type="match status" value="1"/>
</dbReference>
<gene>
    <name evidence="20" type="ORF">COCON_G00223570</name>
</gene>
<dbReference type="InterPro" id="IPR033130">
    <property type="entry name" value="RNase_T2_His_AS_2"/>
</dbReference>
<feature type="region of interest" description="Disordered" evidence="18">
    <location>
        <begin position="252"/>
        <end position="278"/>
    </location>
</feature>
<proteinExistence type="inferred from homology"/>
<dbReference type="PANTHER" id="PTHR11240">
    <property type="entry name" value="RIBONUCLEASE T2"/>
    <property type="match status" value="1"/>
</dbReference>
<dbReference type="PANTHER" id="PTHR11240:SF22">
    <property type="entry name" value="RIBONUCLEASE T2"/>
    <property type="match status" value="1"/>
</dbReference>
<keyword evidence="11" id="KW-0325">Glycoprotein</keyword>
<comment type="caution">
    <text evidence="20">The sequence shown here is derived from an EMBL/GenBank/DDBJ whole genome shotgun (WGS) entry which is preliminary data.</text>
</comment>
<keyword evidence="21" id="KW-1185">Reference proteome</keyword>
<evidence type="ECO:0000313" key="20">
    <source>
        <dbReference type="EMBL" id="KAJ8250435.1"/>
    </source>
</evidence>
<evidence type="ECO:0000256" key="18">
    <source>
        <dbReference type="SAM" id="MobiDB-lite"/>
    </source>
</evidence>
<dbReference type="GO" id="GO:0005576">
    <property type="term" value="C:extracellular region"/>
    <property type="evidence" value="ECO:0007669"/>
    <property type="project" value="UniProtKB-SubCell"/>
</dbReference>
<accession>A0A9Q1CW39</accession>
<protein>
    <submittedName>
        <fullName evidence="20">Uncharacterized protein</fullName>
    </submittedName>
</protein>
<feature type="signal peptide" evidence="19">
    <location>
        <begin position="1"/>
        <end position="20"/>
    </location>
</feature>
<keyword evidence="8" id="KW-0378">Hydrolase</keyword>
<keyword evidence="7" id="KW-0255">Endonuclease</keyword>
<dbReference type="GO" id="GO:0043202">
    <property type="term" value="C:lysosomal lumen"/>
    <property type="evidence" value="ECO:0007669"/>
    <property type="project" value="UniProtKB-SubCell"/>
</dbReference>
<evidence type="ECO:0000256" key="7">
    <source>
        <dbReference type="ARBA" id="ARBA00022759"/>
    </source>
</evidence>
<evidence type="ECO:0000256" key="19">
    <source>
        <dbReference type="SAM" id="SignalP"/>
    </source>
</evidence>
<evidence type="ECO:0000256" key="15">
    <source>
        <dbReference type="ARBA" id="ARBA00052670"/>
    </source>
</evidence>
<dbReference type="FunFam" id="3.90.730.10:FF:000001">
    <property type="entry name" value="Ribonuclease T2"/>
    <property type="match status" value="1"/>
</dbReference>
<feature type="active site" evidence="16">
    <location>
        <position position="107"/>
    </location>
</feature>
<dbReference type="GO" id="GO:0016787">
    <property type="term" value="F:hydrolase activity"/>
    <property type="evidence" value="ECO:0007669"/>
    <property type="project" value="UniProtKB-KW"/>
</dbReference>
<keyword evidence="13" id="KW-0456">Lyase</keyword>
<feature type="chain" id="PRO_5040489106" evidence="19">
    <location>
        <begin position="21"/>
        <end position="370"/>
    </location>
</feature>
<keyword evidence="12" id="KW-0458">Lysosome</keyword>
<evidence type="ECO:0000313" key="21">
    <source>
        <dbReference type="Proteomes" id="UP001152803"/>
    </source>
</evidence>
<comment type="catalytic activity">
    <reaction evidence="14">
        <text>a guanylyl-uridine-RNA = a 3'-end 2',3'-cyclophospho-GMP-RNA + a 5'-end dephospho-uridine-RNA</text>
        <dbReference type="Rhea" id="RHEA:81323"/>
        <dbReference type="Rhea" id="RHEA-COMP:17356"/>
        <dbReference type="Rhea" id="RHEA-COMP:19658"/>
        <dbReference type="Rhea" id="RHEA-COMP:19659"/>
        <dbReference type="ChEBI" id="CHEBI:173224"/>
        <dbReference type="ChEBI" id="CHEBI:231849"/>
        <dbReference type="ChEBI" id="CHEBI:231850"/>
    </reaction>
</comment>
<evidence type="ECO:0000256" key="4">
    <source>
        <dbReference type="ARBA" id="ARBA00007469"/>
    </source>
</evidence>
<evidence type="ECO:0000256" key="2">
    <source>
        <dbReference type="ARBA" id="ARBA00004319"/>
    </source>
</evidence>
<dbReference type="GO" id="GO:0006401">
    <property type="term" value="P:RNA catabolic process"/>
    <property type="evidence" value="ECO:0007669"/>
    <property type="project" value="TreeGrafter"/>
</dbReference>
<dbReference type="OrthoDB" id="435754at2759"/>
<name>A0A9Q1CW39_CONCO</name>
<evidence type="ECO:0000256" key="11">
    <source>
        <dbReference type="ARBA" id="ARBA00023180"/>
    </source>
</evidence>
<feature type="compositionally biased region" description="Basic and acidic residues" evidence="18">
    <location>
        <begin position="252"/>
        <end position="274"/>
    </location>
</feature>
<dbReference type="EMBL" id="JAFJMO010000018">
    <property type="protein sequence ID" value="KAJ8250435.1"/>
    <property type="molecule type" value="Genomic_DNA"/>
</dbReference>
<dbReference type="PROSITE" id="PS00530">
    <property type="entry name" value="RNASE_T2_1"/>
    <property type="match status" value="1"/>
</dbReference>
<sequence>MGSLLFFALLLVGCGPGALSYQLFKQEWSMLILTHHWPQTFCYMEHCETDVDYWSLHGLWPNKGFTCNSTWHFNASLIEDLMPLMRKWWPDLLNPTDSAATGFWKHEWMKHGTCAAQAETMNSEHKYFSKALELYSRLNLDGTLKSHNIVPSETYYSLDEIERAINSSYHVKPKIQCVQPATGEQMQILGQLEICFDSEFNLVDCHRSGGSISLPSQPNGSTGMQCAVKNYISVQFPLSAPLFHSRDELHVPEHRDANEPSRKGPRIERPHSDAEELSTDSAFASWTEDEGLFDPAQEHRSTSPLSKGPPHGHGPDVAVKVSTFDQRQRRNSCAQHWPLRNEPRAQSRAAVAAVLSRPLGSAVAEDSGAG</sequence>
<keyword evidence="6" id="KW-0540">Nuclease</keyword>
<evidence type="ECO:0000256" key="16">
    <source>
        <dbReference type="PIRSR" id="PIRSR633697-1"/>
    </source>
</evidence>
<evidence type="ECO:0000256" key="3">
    <source>
        <dbReference type="ARBA" id="ARBA00004613"/>
    </source>
</evidence>
<dbReference type="SUPFAM" id="SSF55895">
    <property type="entry name" value="Ribonuclease Rh-like"/>
    <property type="match status" value="1"/>
</dbReference>
<dbReference type="Pfam" id="PF00445">
    <property type="entry name" value="Ribonuclease_T2"/>
    <property type="match status" value="1"/>
</dbReference>
<dbReference type="PROSITE" id="PS00531">
    <property type="entry name" value="RNASE_T2_2"/>
    <property type="match status" value="1"/>
</dbReference>
<evidence type="ECO:0000256" key="9">
    <source>
        <dbReference type="ARBA" id="ARBA00022824"/>
    </source>
</evidence>
<keyword evidence="19" id="KW-0732">Signal</keyword>
<dbReference type="InterPro" id="IPR001568">
    <property type="entry name" value="RNase_T2-like"/>
</dbReference>